<keyword evidence="3 6" id="KW-0812">Transmembrane</keyword>
<dbReference type="RefSeq" id="XP_033661656.1">
    <property type="nucleotide sequence ID" value="XM_033818662.1"/>
</dbReference>
<evidence type="ECO:0000256" key="5">
    <source>
        <dbReference type="ARBA" id="ARBA00023136"/>
    </source>
</evidence>
<evidence type="ECO:0000256" key="4">
    <source>
        <dbReference type="ARBA" id="ARBA00022989"/>
    </source>
</evidence>
<comment type="subcellular location">
    <subcellularLocation>
        <location evidence="1">Membrane</location>
    </subcellularLocation>
</comment>
<name>A0A6A6C130_ZASCE</name>
<gene>
    <name evidence="7" type="ORF">M409DRAFT_70291</name>
</gene>
<sequence>MFTTRLFTCGLRTPLFAAGLGVSSALVFTPLLQNYRQPIRLDSSPSNVSPKDWSFSQYATDARTPIVTSQGRFNARAVRQLSAGSIIGLVAGLGVSLFSKPLALLIGLLIAGVQTAESYGIHLVPYKTIQGYVRGVDLRSAVQDNIAFKVSFGLMFALSAFAELPQ</sequence>
<feature type="transmembrane region" description="Helical" evidence="6">
    <location>
        <begin position="81"/>
        <end position="98"/>
    </location>
</feature>
<reference evidence="7" key="1">
    <citation type="journal article" date="2020" name="Stud. Mycol.">
        <title>101 Dothideomycetes genomes: a test case for predicting lifestyles and emergence of pathogens.</title>
        <authorList>
            <person name="Haridas S."/>
            <person name="Albert R."/>
            <person name="Binder M."/>
            <person name="Bloem J."/>
            <person name="Labutti K."/>
            <person name="Salamov A."/>
            <person name="Andreopoulos B."/>
            <person name="Baker S."/>
            <person name="Barry K."/>
            <person name="Bills G."/>
            <person name="Bluhm B."/>
            <person name="Cannon C."/>
            <person name="Castanera R."/>
            <person name="Culley D."/>
            <person name="Daum C."/>
            <person name="Ezra D."/>
            <person name="Gonzalez J."/>
            <person name="Henrissat B."/>
            <person name="Kuo A."/>
            <person name="Liang C."/>
            <person name="Lipzen A."/>
            <person name="Lutzoni F."/>
            <person name="Magnuson J."/>
            <person name="Mondo S."/>
            <person name="Nolan M."/>
            <person name="Ohm R."/>
            <person name="Pangilinan J."/>
            <person name="Park H.-J."/>
            <person name="Ramirez L."/>
            <person name="Alfaro M."/>
            <person name="Sun H."/>
            <person name="Tritt A."/>
            <person name="Yoshinaga Y."/>
            <person name="Zwiers L.-H."/>
            <person name="Turgeon B."/>
            <person name="Goodwin S."/>
            <person name="Spatafora J."/>
            <person name="Crous P."/>
            <person name="Grigoriev I."/>
        </authorList>
    </citation>
    <scope>NUCLEOTIDE SEQUENCE</scope>
    <source>
        <strain evidence="7">ATCC 36951</strain>
    </source>
</reference>
<dbReference type="GO" id="GO:0016020">
    <property type="term" value="C:membrane"/>
    <property type="evidence" value="ECO:0007669"/>
    <property type="project" value="UniProtKB-SubCell"/>
</dbReference>
<feature type="transmembrane region" description="Helical" evidence="6">
    <location>
        <begin position="15"/>
        <end position="32"/>
    </location>
</feature>
<accession>A0A6A6C130</accession>
<proteinExistence type="inferred from homology"/>
<organism evidence="7 8">
    <name type="scientific">Zasmidium cellare ATCC 36951</name>
    <dbReference type="NCBI Taxonomy" id="1080233"/>
    <lineage>
        <taxon>Eukaryota</taxon>
        <taxon>Fungi</taxon>
        <taxon>Dikarya</taxon>
        <taxon>Ascomycota</taxon>
        <taxon>Pezizomycotina</taxon>
        <taxon>Dothideomycetes</taxon>
        <taxon>Dothideomycetidae</taxon>
        <taxon>Mycosphaerellales</taxon>
        <taxon>Mycosphaerellaceae</taxon>
        <taxon>Zasmidium</taxon>
    </lineage>
</organism>
<keyword evidence="4 6" id="KW-1133">Transmembrane helix</keyword>
<keyword evidence="5 6" id="KW-0472">Membrane</keyword>
<dbReference type="EMBL" id="ML993624">
    <property type="protein sequence ID" value="KAF2160767.1"/>
    <property type="molecule type" value="Genomic_DNA"/>
</dbReference>
<dbReference type="InterPro" id="IPR007014">
    <property type="entry name" value="FUN14"/>
</dbReference>
<protein>
    <submittedName>
        <fullName evidence="7">Uncharacterized protein</fullName>
    </submittedName>
</protein>
<comment type="similarity">
    <text evidence="2">Belongs to the FUN14 family.</text>
</comment>
<keyword evidence="8" id="KW-1185">Reference proteome</keyword>
<evidence type="ECO:0000256" key="3">
    <source>
        <dbReference type="ARBA" id="ARBA00022692"/>
    </source>
</evidence>
<dbReference type="OrthoDB" id="3990500at2759"/>
<dbReference type="Proteomes" id="UP000799537">
    <property type="component" value="Unassembled WGS sequence"/>
</dbReference>
<evidence type="ECO:0000313" key="8">
    <source>
        <dbReference type="Proteomes" id="UP000799537"/>
    </source>
</evidence>
<dbReference type="GeneID" id="54571934"/>
<feature type="transmembrane region" description="Helical" evidence="6">
    <location>
        <begin position="104"/>
        <end position="125"/>
    </location>
</feature>
<feature type="transmembrane region" description="Helical" evidence="6">
    <location>
        <begin position="146"/>
        <end position="164"/>
    </location>
</feature>
<dbReference type="AlphaFoldDB" id="A0A6A6C130"/>
<evidence type="ECO:0000256" key="1">
    <source>
        <dbReference type="ARBA" id="ARBA00004370"/>
    </source>
</evidence>
<evidence type="ECO:0000256" key="6">
    <source>
        <dbReference type="SAM" id="Phobius"/>
    </source>
</evidence>
<evidence type="ECO:0000313" key="7">
    <source>
        <dbReference type="EMBL" id="KAF2160767.1"/>
    </source>
</evidence>
<evidence type="ECO:0000256" key="2">
    <source>
        <dbReference type="ARBA" id="ARBA00009160"/>
    </source>
</evidence>
<dbReference type="Pfam" id="PF04930">
    <property type="entry name" value="FUN14"/>
    <property type="match status" value="1"/>
</dbReference>